<dbReference type="Pfam" id="PF01370">
    <property type="entry name" value="Epimerase"/>
    <property type="match status" value="1"/>
</dbReference>
<evidence type="ECO:0000256" key="1">
    <source>
        <dbReference type="ARBA" id="ARBA00001911"/>
    </source>
</evidence>
<sequence>MLINNSIEKKDLVYITLKASSAFKTLSQKKILITGGAGFLGYYLVKSILFWNEVHSSQKIFVTVLDNFMLGEPPWIQELKQNPFFSLLKKNLITSPLNCNQEFNYIIHAASIASPVFYRKHQLETMDANIIGLRRVLEYAQRNKINGVLFFSSSEIYGDPPYDKIPTSENYRGNVSCIGPRACYDESKRYGETLCYVFANRYNIPIKIVRPFNNYGPGMKINDGRILADFSRAALENKNIIIHSDGSPTRTYCYVADAIIGYFLALIKGNAADPYNIGLAKPEISVLEVAKLVQKLAKKKFSYSGSVIEMKSNDSEFLIDNPNRRCPDISKAKKELGFSPAVSITQGVSQTLDWYKKMYYSK</sequence>
<dbReference type="GO" id="GO:0070403">
    <property type="term" value="F:NAD+ binding"/>
    <property type="evidence" value="ECO:0007669"/>
    <property type="project" value="InterPro"/>
</dbReference>
<dbReference type="GO" id="GO:0005737">
    <property type="term" value="C:cytoplasm"/>
    <property type="evidence" value="ECO:0007669"/>
    <property type="project" value="TreeGrafter"/>
</dbReference>
<dbReference type="Proteomes" id="UP000231056">
    <property type="component" value="Unassembled WGS sequence"/>
</dbReference>
<comment type="caution">
    <text evidence="6">The sequence shown here is derived from an EMBL/GenBank/DDBJ whole genome shotgun (WGS) entry which is preliminary data.</text>
</comment>
<dbReference type="InterPro" id="IPR001509">
    <property type="entry name" value="Epimerase_deHydtase"/>
</dbReference>
<dbReference type="GO" id="GO:0042732">
    <property type="term" value="P:D-xylose metabolic process"/>
    <property type="evidence" value="ECO:0007669"/>
    <property type="project" value="InterPro"/>
</dbReference>
<keyword evidence="2" id="KW-0210">Decarboxylase</keyword>
<organism evidence="6 7">
    <name type="scientific">Candidatus Roizmanbacteria bacterium CG11_big_fil_rev_8_21_14_0_20_36_8</name>
    <dbReference type="NCBI Taxonomy" id="1974856"/>
    <lineage>
        <taxon>Bacteria</taxon>
        <taxon>Candidatus Roizmaniibacteriota</taxon>
    </lineage>
</organism>
<proteinExistence type="predicted"/>
<evidence type="ECO:0000313" key="7">
    <source>
        <dbReference type="Proteomes" id="UP000231056"/>
    </source>
</evidence>
<evidence type="ECO:0000259" key="5">
    <source>
        <dbReference type="Pfam" id="PF01370"/>
    </source>
</evidence>
<dbReference type="GO" id="GO:0048040">
    <property type="term" value="F:UDP-glucuronate decarboxylase activity"/>
    <property type="evidence" value="ECO:0007669"/>
    <property type="project" value="TreeGrafter"/>
</dbReference>
<dbReference type="EMBL" id="PCVM01000052">
    <property type="protein sequence ID" value="PIQ73506.1"/>
    <property type="molecule type" value="Genomic_DNA"/>
</dbReference>
<comment type="cofactor">
    <cofactor evidence="1">
        <name>NAD(+)</name>
        <dbReference type="ChEBI" id="CHEBI:57540"/>
    </cofactor>
</comment>
<keyword evidence="4" id="KW-0456">Lyase</keyword>
<feature type="domain" description="NAD-dependent epimerase/dehydratase" evidence="5">
    <location>
        <begin position="31"/>
        <end position="278"/>
    </location>
</feature>
<dbReference type="InterPro" id="IPR036291">
    <property type="entry name" value="NAD(P)-bd_dom_sf"/>
</dbReference>
<dbReference type="Gene3D" id="3.40.50.720">
    <property type="entry name" value="NAD(P)-binding Rossmann-like Domain"/>
    <property type="match status" value="1"/>
</dbReference>
<gene>
    <name evidence="6" type="ORF">COV58_02180</name>
</gene>
<dbReference type="AlphaFoldDB" id="A0A2M6IUB8"/>
<evidence type="ECO:0000256" key="4">
    <source>
        <dbReference type="ARBA" id="ARBA00023239"/>
    </source>
</evidence>
<dbReference type="PANTHER" id="PTHR43078:SF6">
    <property type="entry name" value="UDP-GLUCURONIC ACID DECARBOXYLASE 1"/>
    <property type="match status" value="1"/>
</dbReference>
<evidence type="ECO:0000256" key="2">
    <source>
        <dbReference type="ARBA" id="ARBA00022793"/>
    </source>
</evidence>
<keyword evidence="3" id="KW-0520">NAD</keyword>
<dbReference type="SUPFAM" id="SSF51735">
    <property type="entry name" value="NAD(P)-binding Rossmann-fold domains"/>
    <property type="match status" value="1"/>
</dbReference>
<dbReference type="InterPro" id="IPR044516">
    <property type="entry name" value="UXS-like"/>
</dbReference>
<evidence type="ECO:0000256" key="3">
    <source>
        <dbReference type="ARBA" id="ARBA00023027"/>
    </source>
</evidence>
<reference evidence="6 7" key="1">
    <citation type="submission" date="2017-09" db="EMBL/GenBank/DDBJ databases">
        <title>Depth-based differentiation of microbial function through sediment-hosted aquifers and enrichment of novel symbionts in the deep terrestrial subsurface.</title>
        <authorList>
            <person name="Probst A.J."/>
            <person name="Ladd B."/>
            <person name="Jarett J.K."/>
            <person name="Geller-Mcgrath D.E."/>
            <person name="Sieber C.M."/>
            <person name="Emerson J.B."/>
            <person name="Anantharaman K."/>
            <person name="Thomas B.C."/>
            <person name="Malmstrom R."/>
            <person name="Stieglmeier M."/>
            <person name="Klingl A."/>
            <person name="Woyke T."/>
            <person name="Ryan C.M."/>
            <person name="Banfield J.F."/>
        </authorList>
    </citation>
    <scope>NUCLEOTIDE SEQUENCE [LARGE SCALE GENOMIC DNA]</scope>
    <source>
        <strain evidence="6">CG11_big_fil_rev_8_21_14_0_20_36_8</strain>
    </source>
</reference>
<protein>
    <submittedName>
        <fullName evidence="6">NAD-dependent dehydratase</fullName>
    </submittedName>
</protein>
<dbReference type="PANTHER" id="PTHR43078">
    <property type="entry name" value="UDP-GLUCURONIC ACID DECARBOXYLASE-RELATED"/>
    <property type="match status" value="1"/>
</dbReference>
<accession>A0A2M6IUB8</accession>
<evidence type="ECO:0000313" key="6">
    <source>
        <dbReference type="EMBL" id="PIQ73506.1"/>
    </source>
</evidence>
<name>A0A2M6IUB8_9BACT</name>